<dbReference type="InterPro" id="IPR010499">
    <property type="entry name" value="AraC_E-bd"/>
</dbReference>
<dbReference type="AlphaFoldDB" id="A0A074L2B2"/>
<dbReference type="PANTHER" id="PTHR36444:SF2">
    <property type="entry name" value="TRANSCRIPTIONAL REGULATOR PROTEIN YOBU-RELATED"/>
    <property type="match status" value="1"/>
</dbReference>
<dbReference type="InterPro" id="IPR053182">
    <property type="entry name" value="YobU-like_regulator"/>
</dbReference>
<evidence type="ECO:0000259" key="1">
    <source>
        <dbReference type="SMART" id="SM00871"/>
    </source>
</evidence>
<dbReference type="RefSeq" id="WP_035070035.1">
    <property type="nucleotide sequence ID" value="NZ_JMIH01000013.1"/>
</dbReference>
<evidence type="ECO:0000313" key="3">
    <source>
        <dbReference type="Proteomes" id="UP000027821"/>
    </source>
</evidence>
<dbReference type="OrthoDB" id="9801008at2"/>
<dbReference type="SUPFAM" id="SSF55136">
    <property type="entry name" value="Probable bacterial effector-binding domain"/>
    <property type="match status" value="1"/>
</dbReference>
<protein>
    <recommendedName>
        <fullName evidence="1">AraC effector-binding domain-containing protein</fullName>
    </recommendedName>
</protein>
<feature type="domain" description="AraC effector-binding" evidence="1">
    <location>
        <begin position="4"/>
        <end position="158"/>
    </location>
</feature>
<name>A0A074L2B2_9BACT</name>
<gene>
    <name evidence="2" type="ORF">EL17_01885</name>
</gene>
<proteinExistence type="predicted"/>
<keyword evidence="3" id="KW-1185">Reference proteome</keyword>
<dbReference type="SMART" id="SM00871">
    <property type="entry name" value="AraC_E_bind"/>
    <property type="match status" value="1"/>
</dbReference>
<dbReference type="Pfam" id="PF14526">
    <property type="entry name" value="Cass2"/>
    <property type="match status" value="1"/>
</dbReference>
<organism evidence="2 3">
    <name type="scientific">Anditalea andensis</name>
    <dbReference type="NCBI Taxonomy" id="1048983"/>
    <lineage>
        <taxon>Bacteria</taxon>
        <taxon>Pseudomonadati</taxon>
        <taxon>Bacteroidota</taxon>
        <taxon>Cytophagia</taxon>
        <taxon>Cytophagales</taxon>
        <taxon>Cytophagaceae</taxon>
        <taxon>Anditalea</taxon>
    </lineage>
</organism>
<comment type="caution">
    <text evidence="2">The sequence shown here is derived from an EMBL/GenBank/DDBJ whole genome shotgun (WGS) entry which is preliminary data.</text>
</comment>
<accession>A0A074L2B2</accession>
<dbReference type="InterPro" id="IPR011256">
    <property type="entry name" value="Reg_factor_effector_dom_sf"/>
</dbReference>
<dbReference type="EMBL" id="JMIH01000013">
    <property type="protein sequence ID" value="KEO75314.1"/>
    <property type="molecule type" value="Genomic_DNA"/>
</dbReference>
<dbReference type="Gene3D" id="3.20.80.10">
    <property type="entry name" value="Regulatory factor, effector binding domain"/>
    <property type="match status" value="1"/>
</dbReference>
<dbReference type="InterPro" id="IPR029441">
    <property type="entry name" value="Cass2"/>
</dbReference>
<reference evidence="2 3" key="1">
    <citation type="submission" date="2014-04" db="EMBL/GenBank/DDBJ databases">
        <title>Characterization and application of a salt tolerant electro-active bacterium.</title>
        <authorList>
            <person name="Yang L."/>
            <person name="Wei S."/>
            <person name="Tay Q.X.M."/>
        </authorList>
    </citation>
    <scope>NUCLEOTIDE SEQUENCE [LARGE SCALE GENOMIC DNA]</scope>
    <source>
        <strain evidence="2 3">LY1</strain>
    </source>
</reference>
<dbReference type="STRING" id="1048983.EL17_01885"/>
<sequence length="158" mass="18217">MEKLQLKTTYVDTFRVVGISLPSKTENLNQKSSRDCGGLWKKFHEGNYSSMIPDKINEDVIAIYHQYEGNHLEPFSYMIGHKVKGNTIPLEGLDYIDVSTGEYLKVSVKGEDYECLVTAWKDIWQSDLNRSYLYDFEIYHHTGSNGDHIEVDIFIGIQ</sequence>
<dbReference type="eggNOG" id="COG3708">
    <property type="taxonomic scope" value="Bacteria"/>
</dbReference>
<dbReference type="Proteomes" id="UP000027821">
    <property type="component" value="Unassembled WGS sequence"/>
</dbReference>
<dbReference type="PANTHER" id="PTHR36444">
    <property type="entry name" value="TRANSCRIPTIONAL REGULATOR PROTEIN YOBU-RELATED"/>
    <property type="match status" value="1"/>
</dbReference>
<evidence type="ECO:0000313" key="2">
    <source>
        <dbReference type="EMBL" id="KEO75314.1"/>
    </source>
</evidence>